<dbReference type="GO" id="GO:0005524">
    <property type="term" value="F:ATP binding"/>
    <property type="evidence" value="ECO:0007669"/>
    <property type="project" value="UniProtKB-KW"/>
</dbReference>
<name>A0A7J7R1W4_RHIFE</name>
<dbReference type="InterPro" id="IPR011009">
    <property type="entry name" value="Kinase-like_dom_sf"/>
</dbReference>
<evidence type="ECO:0000259" key="11">
    <source>
        <dbReference type="PROSITE" id="PS50011"/>
    </source>
</evidence>
<dbReference type="PROSITE" id="PS00108">
    <property type="entry name" value="PROTEIN_KINASE_ST"/>
    <property type="match status" value="1"/>
</dbReference>
<dbReference type="EMBL" id="JACAGC010000034">
    <property type="protein sequence ID" value="KAF6270072.1"/>
    <property type="molecule type" value="Genomic_DNA"/>
</dbReference>
<evidence type="ECO:0000256" key="5">
    <source>
        <dbReference type="ARBA" id="ARBA00022777"/>
    </source>
</evidence>
<dbReference type="EC" id="2.7.11.1" evidence="1"/>
<organism evidence="12 13">
    <name type="scientific">Rhinolophus ferrumequinum</name>
    <name type="common">Greater horseshoe bat</name>
    <dbReference type="NCBI Taxonomy" id="59479"/>
    <lineage>
        <taxon>Eukaryota</taxon>
        <taxon>Metazoa</taxon>
        <taxon>Chordata</taxon>
        <taxon>Craniata</taxon>
        <taxon>Vertebrata</taxon>
        <taxon>Euteleostomi</taxon>
        <taxon>Mammalia</taxon>
        <taxon>Eutheria</taxon>
        <taxon>Laurasiatheria</taxon>
        <taxon>Chiroptera</taxon>
        <taxon>Yinpterochiroptera</taxon>
        <taxon>Rhinolophoidea</taxon>
        <taxon>Rhinolophidae</taxon>
        <taxon>Rhinolophinae</taxon>
        <taxon>Rhinolophus</taxon>
    </lineage>
</organism>
<keyword evidence="4" id="KW-0547">Nucleotide-binding</keyword>
<dbReference type="PANTHER" id="PTHR24346:SF95">
    <property type="entry name" value="SPERM MOTILITY KINASE 3A"/>
    <property type="match status" value="1"/>
</dbReference>
<dbReference type="GO" id="GO:0035556">
    <property type="term" value="P:intracellular signal transduction"/>
    <property type="evidence" value="ECO:0007669"/>
    <property type="project" value="TreeGrafter"/>
</dbReference>
<dbReference type="GO" id="GO:0004674">
    <property type="term" value="F:protein serine/threonine kinase activity"/>
    <property type="evidence" value="ECO:0007669"/>
    <property type="project" value="UniProtKB-KW"/>
</dbReference>
<protein>
    <recommendedName>
        <fullName evidence="1">non-specific serine/threonine protein kinase</fullName>
        <ecNumber evidence="1">2.7.11.1</ecNumber>
    </recommendedName>
</protein>
<evidence type="ECO:0000256" key="4">
    <source>
        <dbReference type="ARBA" id="ARBA00022741"/>
    </source>
</evidence>
<dbReference type="Proteomes" id="UP000585614">
    <property type="component" value="Unassembled WGS sequence"/>
</dbReference>
<proteinExistence type="inferred from homology"/>
<dbReference type="FunFam" id="1.10.510.10:FF:000571">
    <property type="entry name" value="Maternal embryonic leucine zipper kinase"/>
    <property type="match status" value="1"/>
</dbReference>
<keyword evidence="6" id="KW-0067">ATP-binding</keyword>
<dbReference type="AlphaFoldDB" id="A0A7J7R1W4"/>
<evidence type="ECO:0000256" key="2">
    <source>
        <dbReference type="ARBA" id="ARBA00022527"/>
    </source>
</evidence>
<dbReference type="PIRSF" id="PIRSF000654">
    <property type="entry name" value="Integrin-linked_kinase"/>
    <property type="match status" value="1"/>
</dbReference>
<feature type="domain" description="Protein kinase" evidence="11">
    <location>
        <begin position="1"/>
        <end position="224"/>
    </location>
</feature>
<accession>A0A7J7R1W4</accession>
<evidence type="ECO:0000256" key="7">
    <source>
        <dbReference type="ARBA" id="ARBA00037391"/>
    </source>
</evidence>
<dbReference type="PANTHER" id="PTHR24346">
    <property type="entry name" value="MAP/MICROTUBULE AFFINITY-REGULATING KINASE"/>
    <property type="match status" value="1"/>
</dbReference>
<evidence type="ECO:0000256" key="1">
    <source>
        <dbReference type="ARBA" id="ARBA00012513"/>
    </source>
</evidence>
<evidence type="ECO:0000313" key="12">
    <source>
        <dbReference type="EMBL" id="KAF6270072.1"/>
    </source>
</evidence>
<dbReference type="Pfam" id="PF00069">
    <property type="entry name" value="Pkinase"/>
    <property type="match status" value="1"/>
</dbReference>
<dbReference type="GO" id="GO:0005737">
    <property type="term" value="C:cytoplasm"/>
    <property type="evidence" value="ECO:0007669"/>
    <property type="project" value="TreeGrafter"/>
</dbReference>
<dbReference type="Gene3D" id="1.10.510.10">
    <property type="entry name" value="Transferase(Phosphotransferase) domain 1"/>
    <property type="match status" value="1"/>
</dbReference>
<dbReference type="PROSITE" id="PS50011">
    <property type="entry name" value="PROTEIN_KINASE_DOM"/>
    <property type="match status" value="1"/>
</dbReference>
<reference evidence="12 13" key="1">
    <citation type="journal article" date="2020" name="Nature">
        <title>Six reference-quality genomes reveal evolution of bat adaptations.</title>
        <authorList>
            <person name="Jebb D."/>
            <person name="Huang Z."/>
            <person name="Pippel M."/>
            <person name="Hughes G.M."/>
            <person name="Lavrichenko K."/>
            <person name="Devanna P."/>
            <person name="Winkler S."/>
            <person name="Jermiin L.S."/>
            <person name="Skirmuntt E.C."/>
            <person name="Katzourakis A."/>
            <person name="Burkitt-Gray L."/>
            <person name="Ray D.A."/>
            <person name="Sullivan K.A.M."/>
            <person name="Roscito J.G."/>
            <person name="Kirilenko B.M."/>
            <person name="Davalos L.M."/>
            <person name="Corthals A.P."/>
            <person name="Power M.L."/>
            <person name="Jones G."/>
            <person name="Ransome R.D."/>
            <person name="Dechmann D.K.N."/>
            <person name="Locatelli A.G."/>
            <person name="Puechmaille S.J."/>
            <person name="Fedrigo O."/>
            <person name="Jarvis E.D."/>
            <person name="Hiller M."/>
            <person name="Vernes S.C."/>
            <person name="Myers E.W."/>
            <person name="Teeling E.C."/>
        </authorList>
    </citation>
    <scope>NUCLEOTIDE SEQUENCE [LARGE SCALE GENOMIC DNA]</scope>
    <source>
        <strain evidence="12">MRhiFer1</strain>
        <tissue evidence="12">Lung</tissue>
    </source>
</reference>
<gene>
    <name evidence="12" type="ORF">mRhiFer1_009686</name>
</gene>
<sequence>MVAVKIIDQQVSYRTCRSLLHKVRCMEDLYHPNIVQLFHVISTAESLFLAMELMPGENMHHYLRDHNRMSENKACSVFWQLVSAVHYCHEKGIAHRDLKPQNVLLDTQMNAKLADFARLGASFNVHQLSTFCGGPAYVAPELSLGEIYDGRVADIWSLRALLYKMLTNTIPFKAMKELMKKLGSGQYAVPPYLSIDMENFLKKLLTLNSEQRQNLKDIMPDSWLNMGQE</sequence>
<comment type="similarity">
    <text evidence="8">Belongs to the protein kinase superfamily. CAMK Ser/Thr protein kinase family. Smok subfamily.</text>
</comment>
<keyword evidence="5" id="KW-0418">Kinase</keyword>
<comment type="caution">
    <text evidence="12">The sequence shown here is derived from an EMBL/GenBank/DDBJ whole genome shotgun (WGS) entry which is preliminary data.</text>
</comment>
<evidence type="ECO:0000256" key="6">
    <source>
        <dbReference type="ARBA" id="ARBA00022840"/>
    </source>
</evidence>
<comment type="catalytic activity">
    <reaction evidence="10">
        <text>L-seryl-[protein] + ATP = O-phospho-L-seryl-[protein] + ADP + H(+)</text>
        <dbReference type="Rhea" id="RHEA:17989"/>
        <dbReference type="Rhea" id="RHEA-COMP:9863"/>
        <dbReference type="Rhea" id="RHEA-COMP:11604"/>
        <dbReference type="ChEBI" id="CHEBI:15378"/>
        <dbReference type="ChEBI" id="CHEBI:29999"/>
        <dbReference type="ChEBI" id="CHEBI:30616"/>
        <dbReference type="ChEBI" id="CHEBI:83421"/>
        <dbReference type="ChEBI" id="CHEBI:456216"/>
        <dbReference type="EC" id="2.7.11.1"/>
    </reaction>
</comment>
<evidence type="ECO:0000256" key="9">
    <source>
        <dbReference type="ARBA" id="ARBA00047899"/>
    </source>
</evidence>
<dbReference type="SMART" id="SM00220">
    <property type="entry name" value="S_TKc"/>
    <property type="match status" value="1"/>
</dbReference>
<keyword evidence="2" id="KW-0723">Serine/threonine-protein kinase</keyword>
<dbReference type="SUPFAM" id="SSF56112">
    <property type="entry name" value="Protein kinase-like (PK-like)"/>
    <property type="match status" value="1"/>
</dbReference>
<dbReference type="InterPro" id="IPR000719">
    <property type="entry name" value="Prot_kinase_dom"/>
</dbReference>
<comment type="catalytic activity">
    <reaction evidence="9">
        <text>L-threonyl-[protein] + ATP = O-phospho-L-threonyl-[protein] + ADP + H(+)</text>
        <dbReference type="Rhea" id="RHEA:46608"/>
        <dbReference type="Rhea" id="RHEA-COMP:11060"/>
        <dbReference type="Rhea" id="RHEA-COMP:11605"/>
        <dbReference type="ChEBI" id="CHEBI:15378"/>
        <dbReference type="ChEBI" id="CHEBI:30013"/>
        <dbReference type="ChEBI" id="CHEBI:30616"/>
        <dbReference type="ChEBI" id="CHEBI:61977"/>
        <dbReference type="ChEBI" id="CHEBI:456216"/>
        <dbReference type="EC" id="2.7.11.1"/>
    </reaction>
</comment>
<comment type="function">
    <text evidence="7">May play a role in sperm motility, especially in the regulation of flagellar function.</text>
</comment>
<evidence type="ECO:0000256" key="8">
    <source>
        <dbReference type="ARBA" id="ARBA00038181"/>
    </source>
</evidence>
<evidence type="ECO:0000256" key="10">
    <source>
        <dbReference type="ARBA" id="ARBA00048679"/>
    </source>
</evidence>
<dbReference type="InterPro" id="IPR008271">
    <property type="entry name" value="Ser/Thr_kinase_AS"/>
</dbReference>
<evidence type="ECO:0000256" key="3">
    <source>
        <dbReference type="ARBA" id="ARBA00022679"/>
    </source>
</evidence>
<evidence type="ECO:0000313" key="13">
    <source>
        <dbReference type="Proteomes" id="UP000585614"/>
    </source>
</evidence>
<keyword evidence="3" id="KW-0808">Transferase</keyword>